<evidence type="ECO:0000256" key="7">
    <source>
        <dbReference type="ARBA" id="ARBA00048539"/>
    </source>
</evidence>
<dbReference type="SMART" id="SM00977">
    <property type="entry name" value="TilS_C"/>
    <property type="match status" value="1"/>
</dbReference>
<keyword evidence="11" id="KW-1185">Reference proteome</keyword>
<dbReference type="EC" id="6.3.4.19" evidence="8"/>
<evidence type="ECO:0000256" key="4">
    <source>
        <dbReference type="ARBA" id="ARBA00022694"/>
    </source>
</evidence>
<keyword evidence="5 8" id="KW-0547">Nucleotide-binding</keyword>
<evidence type="ECO:0000256" key="6">
    <source>
        <dbReference type="ARBA" id="ARBA00022840"/>
    </source>
</evidence>
<dbReference type="InterPro" id="IPR012094">
    <property type="entry name" value="tRNA_Ile_lys_synt"/>
</dbReference>
<dbReference type="Pfam" id="PF01171">
    <property type="entry name" value="ATP_bind_3"/>
    <property type="match status" value="2"/>
</dbReference>
<feature type="domain" description="Lysidine-tRNA(Ile) synthetase C-terminal" evidence="9">
    <location>
        <begin position="391"/>
        <end position="463"/>
    </location>
</feature>
<keyword evidence="3 8" id="KW-0436">Ligase</keyword>
<dbReference type="PANTHER" id="PTHR43033:SF1">
    <property type="entry name" value="TRNA(ILE)-LYSIDINE SYNTHASE-RELATED"/>
    <property type="match status" value="1"/>
</dbReference>
<dbReference type="EMBL" id="CP011390">
    <property type="protein sequence ID" value="ANE49752.1"/>
    <property type="molecule type" value="Genomic_DNA"/>
</dbReference>
<evidence type="ECO:0000256" key="2">
    <source>
        <dbReference type="ARBA" id="ARBA00022490"/>
    </source>
</evidence>
<dbReference type="OrthoDB" id="9807403at2"/>
<dbReference type="SUPFAM" id="SSF52402">
    <property type="entry name" value="Adenine nucleotide alpha hydrolases-like"/>
    <property type="match status" value="1"/>
</dbReference>
<feature type="binding site" evidence="8">
    <location>
        <begin position="29"/>
        <end position="34"/>
    </location>
    <ligand>
        <name>ATP</name>
        <dbReference type="ChEBI" id="CHEBI:30616"/>
    </ligand>
</feature>
<dbReference type="NCBIfam" id="TIGR02433">
    <property type="entry name" value="lysidine_TilS_C"/>
    <property type="match status" value="1"/>
</dbReference>
<dbReference type="HAMAP" id="MF_01161">
    <property type="entry name" value="tRNA_Ile_lys_synt"/>
    <property type="match status" value="1"/>
</dbReference>
<dbReference type="GO" id="GO:0032267">
    <property type="term" value="F:tRNA(Ile)-lysidine synthase activity"/>
    <property type="evidence" value="ECO:0007669"/>
    <property type="project" value="UniProtKB-EC"/>
</dbReference>
<organism evidence="10 11">
    <name type="scientific">Flavisolibacter tropicus</name>
    <dbReference type="NCBI Taxonomy" id="1492898"/>
    <lineage>
        <taxon>Bacteria</taxon>
        <taxon>Pseudomonadati</taxon>
        <taxon>Bacteroidota</taxon>
        <taxon>Chitinophagia</taxon>
        <taxon>Chitinophagales</taxon>
        <taxon>Chitinophagaceae</taxon>
        <taxon>Flavisolibacter</taxon>
    </lineage>
</organism>
<dbReference type="GO" id="GO:0005524">
    <property type="term" value="F:ATP binding"/>
    <property type="evidence" value="ECO:0007669"/>
    <property type="project" value="UniProtKB-UniRule"/>
</dbReference>
<evidence type="ECO:0000256" key="3">
    <source>
        <dbReference type="ARBA" id="ARBA00022598"/>
    </source>
</evidence>
<protein>
    <recommendedName>
        <fullName evidence="8">tRNA(Ile)-lysidine synthase</fullName>
        <ecNumber evidence="8">6.3.4.19</ecNumber>
    </recommendedName>
    <alternativeName>
        <fullName evidence="8">tRNA(Ile)-2-lysyl-cytidine synthase</fullName>
    </alternativeName>
    <alternativeName>
        <fullName evidence="8">tRNA(Ile)-lysidine synthetase</fullName>
    </alternativeName>
</protein>
<comment type="function">
    <text evidence="8">Ligates lysine onto the cytidine present at position 34 of the AUA codon-specific tRNA(Ile) that contains the anticodon CAU, in an ATP-dependent manner. Cytidine is converted to lysidine, thus changing the amino acid specificity of the tRNA from methionine to isoleucine.</text>
</comment>
<dbReference type="PATRIC" id="fig|1492898.3.peg.842"/>
<accession>A0A172TRY4</accession>
<comment type="domain">
    <text evidence="8">The N-terminal region contains the highly conserved SGGXDS motif, predicted to be a P-loop motif involved in ATP binding.</text>
</comment>
<dbReference type="CDD" id="cd01992">
    <property type="entry name" value="TilS_N"/>
    <property type="match status" value="1"/>
</dbReference>
<reference evidence="11" key="1">
    <citation type="submission" date="2015-01" db="EMBL/GenBank/DDBJ databases">
        <title>Flavisolibacter sp./LCS9/ whole genome sequencing.</title>
        <authorList>
            <person name="Kim M.K."/>
            <person name="Srinivasan S."/>
            <person name="Lee J.-J."/>
        </authorList>
    </citation>
    <scope>NUCLEOTIDE SEQUENCE [LARGE SCALE GENOMIC DNA]</scope>
    <source>
        <strain evidence="11">LCS9</strain>
    </source>
</reference>
<evidence type="ECO:0000259" key="9">
    <source>
        <dbReference type="SMART" id="SM00977"/>
    </source>
</evidence>
<dbReference type="RefSeq" id="WP_066401888.1">
    <property type="nucleotide sequence ID" value="NZ_CP011390.1"/>
</dbReference>
<keyword evidence="6 8" id="KW-0067">ATP-binding</keyword>
<evidence type="ECO:0000256" key="1">
    <source>
        <dbReference type="ARBA" id="ARBA00004496"/>
    </source>
</evidence>
<dbReference type="InterPro" id="IPR014729">
    <property type="entry name" value="Rossmann-like_a/b/a_fold"/>
</dbReference>
<reference evidence="10 11" key="2">
    <citation type="journal article" date="2016" name="Int. J. Syst. Evol. Microbiol.">
        <title>Flavisolibacter tropicus sp. nov., isolated from tropical soil.</title>
        <authorList>
            <person name="Lee J.J."/>
            <person name="Kang M.S."/>
            <person name="Kim G.S."/>
            <person name="Lee C.S."/>
            <person name="Lim S."/>
            <person name="Lee J."/>
            <person name="Roh S.H."/>
            <person name="Kang H."/>
            <person name="Ha J.M."/>
            <person name="Bae S."/>
            <person name="Jung H.Y."/>
            <person name="Kim M.K."/>
        </authorList>
    </citation>
    <scope>NUCLEOTIDE SEQUENCE [LARGE SCALE GENOMIC DNA]</scope>
    <source>
        <strain evidence="10 11">LCS9</strain>
    </source>
</reference>
<dbReference type="AlphaFoldDB" id="A0A172TRY4"/>
<evidence type="ECO:0000313" key="10">
    <source>
        <dbReference type="EMBL" id="ANE49752.1"/>
    </source>
</evidence>
<comment type="catalytic activity">
    <reaction evidence="7 8">
        <text>cytidine(34) in tRNA(Ile2) + L-lysine + ATP = lysidine(34) in tRNA(Ile2) + AMP + diphosphate + H(+)</text>
        <dbReference type="Rhea" id="RHEA:43744"/>
        <dbReference type="Rhea" id="RHEA-COMP:10625"/>
        <dbReference type="Rhea" id="RHEA-COMP:10670"/>
        <dbReference type="ChEBI" id="CHEBI:15378"/>
        <dbReference type="ChEBI" id="CHEBI:30616"/>
        <dbReference type="ChEBI" id="CHEBI:32551"/>
        <dbReference type="ChEBI" id="CHEBI:33019"/>
        <dbReference type="ChEBI" id="CHEBI:82748"/>
        <dbReference type="ChEBI" id="CHEBI:83665"/>
        <dbReference type="ChEBI" id="CHEBI:456215"/>
        <dbReference type="EC" id="6.3.4.19"/>
    </reaction>
</comment>
<comment type="subcellular location">
    <subcellularLocation>
        <location evidence="1 8">Cytoplasm</location>
    </subcellularLocation>
</comment>
<dbReference type="Gene3D" id="3.40.50.620">
    <property type="entry name" value="HUPs"/>
    <property type="match status" value="1"/>
</dbReference>
<comment type="similarity">
    <text evidence="8">Belongs to the tRNA(Ile)-lysidine synthase family.</text>
</comment>
<dbReference type="SUPFAM" id="SSF56037">
    <property type="entry name" value="PheT/TilS domain"/>
    <property type="match status" value="1"/>
</dbReference>
<evidence type="ECO:0000256" key="5">
    <source>
        <dbReference type="ARBA" id="ARBA00022741"/>
    </source>
</evidence>
<evidence type="ECO:0000313" key="11">
    <source>
        <dbReference type="Proteomes" id="UP000077177"/>
    </source>
</evidence>
<dbReference type="KEGG" id="fla:SY85_03850"/>
<gene>
    <name evidence="8" type="primary">tilS</name>
    <name evidence="10" type="ORF">SY85_03850</name>
</gene>
<dbReference type="InterPro" id="IPR012795">
    <property type="entry name" value="tRNA_Ile_lys_synt_N"/>
</dbReference>
<dbReference type="PANTHER" id="PTHR43033">
    <property type="entry name" value="TRNA(ILE)-LYSIDINE SYNTHASE-RELATED"/>
    <property type="match status" value="1"/>
</dbReference>
<dbReference type="STRING" id="1492898.SY85_03850"/>
<keyword evidence="2 8" id="KW-0963">Cytoplasm</keyword>
<proteinExistence type="inferred from homology"/>
<dbReference type="InterPro" id="IPR012796">
    <property type="entry name" value="Lysidine-tRNA-synth_C"/>
</dbReference>
<dbReference type="NCBIfam" id="TIGR02432">
    <property type="entry name" value="lysidine_TilS_N"/>
    <property type="match status" value="1"/>
</dbReference>
<dbReference type="GO" id="GO:0006400">
    <property type="term" value="P:tRNA modification"/>
    <property type="evidence" value="ECO:0007669"/>
    <property type="project" value="UniProtKB-UniRule"/>
</dbReference>
<name>A0A172TRY4_9BACT</name>
<dbReference type="Pfam" id="PF11734">
    <property type="entry name" value="TilS_C"/>
    <property type="match status" value="1"/>
</dbReference>
<dbReference type="InterPro" id="IPR011063">
    <property type="entry name" value="TilS/TtcA_N"/>
</dbReference>
<sequence>MNNLLLQRFINNLKLIAVTEQHTLLLAVSGGLDSVVLCHLCKLAGYSFAIAHCNFGLRGEESNKDEAFVKALAAQLEVPFYVNNFNTKAFAAEHKLSIQVAARELRYQWFHEIVNGQLSVINEKASSYSTHLPSITTHYSPLTFIATAHHLDDNIETLLMNLFKGTGISGLHGIQPKSGKIVRPLLFAKREEIKDFATEHNLLWVEDSSNAEIKYTRNYIRHKIIPSIESIFPTVKENIADSIERLREAEILYEQAMQVHKKKLLEFKGQEVYIPVLKLERTSPLATIIYEIIKDYGFSSQQVPEVIKLLRSESGRYVTSASHRILHNRDWLIITPLPQVQDTVLIIEEATTQLAFTEGTLLFKTLPAESITIEADAAVALLDKEEMQFPLILRKWKEGDYFYPLGMRKKKKLARFFIDQKLSQLQKEKVWVLESNKRIVWVVGRRIDDRFKIKPSTKEVVRIELKPV</sequence>
<keyword evidence="4 8" id="KW-0819">tRNA processing</keyword>
<dbReference type="Proteomes" id="UP000077177">
    <property type="component" value="Chromosome"/>
</dbReference>
<evidence type="ECO:0000256" key="8">
    <source>
        <dbReference type="HAMAP-Rule" id="MF_01161"/>
    </source>
</evidence>
<dbReference type="GO" id="GO:0005737">
    <property type="term" value="C:cytoplasm"/>
    <property type="evidence" value="ECO:0007669"/>
    <property type="project" value="UniProtKB-SubCell"/>
</dbReference>